<reference evidence="1 2" key="1">
    <citation type="submission" date="2019-06" db="EMBL/GenBank/DDBJ databases">
        <authorList>
            <person name="Meng X."/>
        </authorList>
    </citation>
    <scope>NUCLEOTIDE SEQUENCE [LARGE SCALE GENOMIC DNA]</scope>
    <source>
        <strain evidence="1 2">M625</strain>
    </source>
</reference>
<name>A0A504J9C7_9FLAO</name>
<protein>
    <submittedName>
        <fullName evidence="1">Uncharacterized protein</fullName>
    </submittedName>
</protein>
<gene>
    <name evidence="1" type="ORF">FHK87_13860</name>
</gene>
<accession>A0A504J9C7</accession>
<evidence type="ECO:0000313" key="1">
    <source>
        <dbReference type="EMBL" id="TPN85112.1"/>
    </source>
</evidence>
<dbReference type="Proteomes" id="UP000315540">
    <property type="component" value="Unassembled WGS sequence"/>
</dbReference>
<sequence length="65" mass="7109">MLKKITTIIGVTKLSKENKRQIMGSDFNINGCIYTCNGGSNATLIEGTIDFDGKPCAFFIPDFCN</sequence>
<comment type="caution">
    <text evidence="1">The sequence shown here is derived from an EMBL/GenBank/DDBJ whole genome shotgun (WGS) entry which is preliminary data.</text>
</comment>
<proteinExistence type="predicted"/>
<dbReference type="RefSeq" id="WP_140594025.1">
    <property type="nucleotide sequence ID" value="NZ_VFWZ01000004.1"/>
</dbReference>
<dbReference type="AlphaFoldDB" id="A0A504J9C7"/>
<organism evidence="1 2">
    <name type="scientific">Aquimarina algicola</name>
    <dbReference type="NCBI Taxonomy" id="2589995"/>
    <lineage>
        <taxon>Bacteria</taxon>
        <taxon>Pseudomonadati</taxon>
        <taxon>Bacteroidota</taxon>
        <taxon>Flavobacteriia</taxon>
        <taxon>Flavobacteriales</taxon>
        <taxon>Flavobacteriaceae</taxon>
        <taxon>Aquimarina</taxon>
    </lineage>
</organism>
<keyword evidence="2" id="KW-1185">Reference proteome</keyword>
<dbReference type="EMBL" id="VFWZ01000004">
    <property type="protein sequence ID" value="TPN85112.1"/>
    <property type="molecule type" value="Genomic_DNA"/>
</dbReference>
<evidence type="ECO:0000313" key="2">
    <source>
        <dbReference type="Proteomes" id="UP000315540"/>
    </source>
</evidence>